<proteinExistence type="predicted"/>
<gene>
    <name evidence="1" type="ORF">BO97DRAFT_407693</name>
</gene>
<dbReference type="RefSeq" id="XP_025548688.1">
    <property type="nucleotide sequence ID" value="XM_025695688.1"/>
</dbReference>
<dbReference type="Proteomes" id="UP000248961">
    <property type="component" value="Unassembled WGS sequence"/>
</dbReference>
<protein>
    <submittedName>
        <fullName evidence="1">Uncharacterized protein</fullName>
    </submittedName>
</protein>
<dbReference type="OrthoDB" id="4483500at2759"/>
<reference evidence="1 2" key="1">
    <citation type="submission" date="2018-02" db="EMBL/GenBank/DDBJ databases">
        <title>The genomes of Aspergillus section Nigri reveals drivers in fungal speciation.</title>
        <authorList>
            <consortium name="DOE Joint Genome Institute"/>
            <person name="Vesth T.C."/>
            <person name="Nybo J."/>
            <person name="Theobald S."/>
            <person name="Brandl J."/>
            <person name="Frisvad J.C."/>
            <person name="Nielsen K.F."/>
            <person name="Lyhne E.K."/>
            <person name="Kogle M.E."/>
            <person name="Kuo A."/>
            <person name="Riley R."/>
            <person name="Clum A."/>
            <person name="Nolan M."/>
            <person name="Lipzen A."/>
            <person name="Salamov A."/>
            <person name="Henrissat B."/>
            <person name="Wiebenga A."/>
            <person name="De vries R.P."/>
            <person name="Grigoriev I.V."/>
            <person name="Mortensen U.H."/>
            <person name="Andersen M.R."/>
            <person name="Baker S.E."/>
        </authorList>
    </citation>
    <scope>NUCLEOTIDE SEQUENCE [LARGE SCALE GENOMIC DNA]</scope>
    <source>
        <strain evidence="1 2">CBS 101889</strain>
    </source>
</reference>
<dbReference type="AlphaFoldDB" id="A0A395HTJ2"/>
<dbReference type="VEuPathDB" id="FungiDB:BO97DRAFT_407693"/>
<keyword evidence="2" id="KW-1185">Reference proteome</keyword>
<evidence type="ECO:0000313" key="2">
    <source>
        <dbReference type="Proteomes" id="UP000248961"/>
    </source>
</evidence>
<dbReference type="EMBL" id="KZ824303">
    <property type="protein sequence ID" value="RAL09534.1"/>
    <property type="molecule type" value="Genomic_DNA"/>
</dbReference>
<accession>A0A395HTJ2</accession>
<evidence type="ECO:0000313" key="1">
    <source>
        <dbReference type="EMBL" id="RAL09534.1"/>
    </source>
</evidence>
<name>A0A395HTJ2_ASPHC</name>
<organism evidence="1 2">
    <name type="scientific">Aspergillus homomorphus (strain CBS 101889)</name>
    <dbReference type="NCBI Taxonomy" id="1450537"/>
    <lineage>
        <taxon>Eukaryota</taxon>
        <taxon>Fungi</taxon>
        <taxon>Dikarya</taxon>
        <taxon>Ascomycota</taxon>
        <taxon>Pezizomycotina</taxon>
        <taxon>Eurotiomycetes</taxon>
        <taxon>Eurotiomycetidae</taxon>
        <taxon>Eurotiales</taxon>
        <taxon>Aspergillaceae</taxon>
        <taxon>Aspergillus</taxon>
        <taxon>Aspergillus subgen. Circumdati</taxon>
    </lineage>
</organism>
<sequence length="165" mass="18960">MIQPGEVSLIPSQSRYAPNDGQALGSVQDHLYQTQYNICSRDLSTTKIFGIYGPDRTVDEFPWARTEAVLKCVFKQARAENPDFDTIFGEIRTGHWVRFYREVFPNDGEADQVRGIHQHDVRGKTIFHAEQDRDLIQQWEKDASLGFLSDQLCLSLSECSCETQW</sequence>
<dbReference type="GeneID" id="37199977"/>